<evidence type="ECO:0000256" key="1">
    <source>
        <dbReference type="ARBA" id="ARBA00003033"/>
    </source>
</evidence>
<evidence type="ECO:0000256" key="3">
    <source>
        <dbReference type="SAM" id="MobiDB-lite"/>
    </source>
</evidence>
<proteinExistence type="inferred from homology"/>
<comment type="similarity">
    <text evidence="2">Belongs to the RGI1 family.</text>
</comment>
<protein>
    <recommendedName>
        <fullName evidence="6">Respiratory growth induced protein 1</fullName>
    </recommendedName>
</protein>
<dbReference type="EMBL" id="JAWIZZ010000006">
    <property type="protein sequence ID" value="KAK5782359.1"/>
    <property type="molecule type" value="Genomic_DNA"/>
</dbReference>
<dbReference type="InterPro" id="IPR038235">
    <property type="entry name" value="RGI1_sf"/>
</dbReference>
<dbReference type="AlphaFoldDB" id="A0AAN7W6K7"/>
<dbReference type="Gene3D" id="3.40.1000.40">
    <property type="entry name" value="Respiratory growth induced protein 1"/>
    <property type="match status" value="1"/>
</dbReference>
<organism evidence="4 5">
    <name type="scientific">Arxiozyma heterogenica</name>
    <dbReference type="NCBI Taxonomy" id="278026"/>
    <lineage>
        <taxon>Eukaryota</taxon>
        <taxon>Fungi</taxon>
        <taxon>Dikarya</taxon>
        <taxon>Ascomycota</taxon>
        <taxon>Saccharomycotina</taxon>
        <taxon>Saccharomycetes</taxon>
        <taxon>Saccharomycetales</taxon>
        <taxon>Saccharomycetaceae</taxon>
        <taxon>Arxiozyma</taxon>
    </lineage>
</organism>
<comment type="function">
    <text evidence="1">Involved in the control of energetic metabolism and significantly contribute to cell fitness, especially under respiratory growth conditions.</text>
</comment>
<keyword evidence="5" id="KW-1185">Reference proteome</keyword>
<dbReference type="InterPro" id="IPR022554">
    <property type="entry name" value="RGI1"/>
</dbReference>
<reference evidence="5" key="1">
    <citation type="submission" date="2023-07" db="EMBL/GenBank/DDBJ databases">
        <title>A draft genome of Kazachstania heterogenica Y-27499.</title>
        <authorList>
            <person name="Donic C."/>
            <person name="Kralova J.S."/>
            <person name="Fidel L."/>
            <person name="Ben-Dor S."/>
            <person name="Jung S."/>
        </authorList>
    </citation>
    <scope>NUCLEOTIDE SEQUENCE [LARGE SCALE GENOMIC DNA]</scope>
    <source>
        <strain evidence="5">Y27499</strain>
    </source>
</reference>
<gene>
    <name evidence="4" type="ORF">RI543_000295</name>
</gene>
<evidence type="ECO:0000313" key="5">
    <source>
        <dbReference type="Proteomes" id="UP001306508"/>
    </source>
</evidence>
<evidence type="ECO:0008006" key="6">
    <source>
        <dbReference type="Google" id="ProtNLM"/>
    </source>
</evidence>
<evidence type="ECO:0000256" key="2">
    <source>
        <dbReference type="ARBA" id="ARBA00009268"/>
    </source>
</evidence>
<feature type="region of interest" description="Disordered" evidence="3">
    <location>
        <begin position="1"/>
        <end position="21"/>
    </location>
</feature>
<name>A0AAN7W6K7_9SACH</name>
<evidence type="ECO:0000313" key="4">
    <source>
        <dbReference type="EMBL" id="KAK5782359.1"/>
    </source>
</evidence>
<sequence>MTKAAKKDKKPSYTTTTTKTGEQIRVFEDLETFETFIKNETEDDEFENLHCVCNYYPPFVLHESHDDPEKVKDSENSHNKKFVRHLHQHVERHLLKDITKSIGLPDMKFHDKTKDENFDHITWHYAEDTKYNNKPFKVIVEVTCHHDNAMVSVDYKTMPL</sequence>
<dbReference type="GO" id="GO:0006112">
    <property type="term" value="P:energy reserve metabolic process"/>
    <property type="evidence" value="ECO:0007669"/>
    <property type="project" value="InterPro"/>
</dbReference>
<accession>A0AAN7W6K7</accession>
<comment type="caution">
    <text evidence="4">The sequence shown here is derived from an EMBL/GenBank/DDBJ whole genome shotgun (WGS) entry which is preliminary data.</text>
</comment>
<dbReference type="Proteomes" id="UP001306508">
    <property type="component" value="Unassembled WGS sequence"/>
</dbReference>
<dbReference type="Pfam" id="PF10843">
    <property type="entry name" value="RGI1"/>
    <property type="match status" value="1"/>
</dbReference>